<keyword evidence="2" id="KW-0719">Serine esterase</keyword>
<organism evidence="12 13">
    <name type="scientific">Thanatephorus cucumeris (strain AG1-IA)</name>
    <name type="common">Rice sheath blight fungus</name>
    <name type="synonym">Rhizoctonia solani</name>
    <dbReference type="NCBI Taxonomy" id="983506"/>
    <lineage>
        <taxon>Eukaryota</taxon>
        <taxon>Fungi</taxon>
        <taxon>Dikarya</taxon>
        <taxon>Basidiomycota</taxon>
        <taxon>Agaricomycotina</taxon>
        <taxon>Agaricomycetes</taxon>
        <taxon>Cantharellales</taxon>
        <taxon>Ceratobasidiaceae</taxon>
        <taxon>Rhizoctonia</taxon>
        <taxon>Rhizoctonia solani AG-1</taxon>
    </lineage>
</organism>
<keyword evidence="6 10" id="KW-0378">Hydrolase</keyword>
<keyword evidence="5 10" id="KW-0732">Signal</keyword>
<keyword evidence="4" id="KW-0479">Metal-binding</keyword>
<dbReference type="SUPFAM" id="SSF53474">
    <property type="entry name" value="alpha/beta-Hydrolases"/>
    <property type="match status" value="1"/>
</dbReference>
<dbReference type="InterPro" id="IPR029058">
    <property type="entry name" value="AB_hydrolase_fold"/>
</dbReference>
<evidence type="ECO:0000313" key="13">
    <source>
        <dbReference type="Proteomes" id="UP000011668"/>
    </source>
</evidence>
<comment type="similarity">
    <text evidence="1 10">Belongs to the tannase family.</text>
</comment>
<dbReference type="EMBL" id="AFRT01001117">
    <property type="protein sequence ID" value="ELU41158.1"/>
    <property type="molecule type" value="Genomic_DNA"/>
</dbReference>
<sequence>MDTLAKWISVSTILLYGASAKPLDCTALFKDSQALIKGLKPYASEVYVHPANVTFVPVGDIAYPQPVPDLPEFCRFGAEYNTSTTSKFRFEVWLPDSKLWNVGVQIGNGGDMAIPMTKYGFAVASTNTESSQKLFAKANTGVPGLQATGRLPFLIPNHSTVFAKTVAKSYYGKSSKYNYWIGCSSGGKQGVKSAQMYPEDFDGVVAGARKYEYPSCFALSELWTIAAQWWPHLNGFTVHVNLLNANATTPGAVIPPSFFATLNKEIVDQCDKLDGVADGIITNPRLCKPDLSRVACGSANLSSYINQTNCLSQSQLVTLKAIYTNWTSSDGEFLFPTFEPGSEFGWPGTITGIPYGPARKIAFYTIGDVTDPGQTTAIDPNLRPFFGRGGKLMQYHGFADPLIPSGSSLWYYEHVRSFFKNEDLSNRYRLFMLPGVGHCSGGPGADSFGGPGQRSKSQGGSGQSLSFTPQYDMILATMDWVEKGVAPKSLVAVKYNNGNSAQGAAFTRLLCPYPQEAIYQGGDAKAASNSWSQKTVWISDGKWDGLFISVVVMKYYLPSNLGKVKLRSCSHDATDISKAQLICHYYTPEISLVLPGVKPSDLYSRRPLHAR</sequence>
<evidence type="ECO:0000256" key="3">
    <source>
        <dbReference type="ARBA" id="ARBA00022651"/>
    </source>
</evidence>
<evidence type="ECO:0000256" key="8">
    <source>
        <dbReference type="ARBA" id="ARBA00023157"/>
    </source>
</evidence>
<feature type="compositionally biased region" description="Low complexity" evidence="11">
    <location>
        <begin position="453"/>
        <end position="465"/>
    </location>
</feature>
<dbReference type="AlphaFoldDB" id="L8WWJ3"/>
<feature type="signal peptide" evidence="10">
    <location>
        <begin position="1"/>
        <end position="20"/>
    </location>
</feature>
<gene>
    <name evidence="12" type="ORF">AG1IA_04801</name>
</gene>
<feature type="region of interest" description="Disordered" evidence="11">
    <location>
        <begin position="443"/>
        <end position="465"/>
    </location>
</feature>
<evidence type="ECO:0000256" key="9">
    <source>
        <dbReference type="ARBA" id="ARBA00034075"/>
    </source>
</evidence>
<dbReference type="OMA" id="NWVDMAV"/>
<keyword evidence="13" id="KW-1185">Reference proteome</keyword>
<proteinExistence type="inferred from homology"/>
<keyword evidence="3" id="KW-0858">Xylan degradation</keyword>
<reference evidence="12 13" key="1">
    <citation type="journal article" date="2013" name="Nat. Commun.">
        <title>The evolution and pathogenic mechanisms of the rice sheath blight pathogen.</title>
        <authorList>
            <person name="Zheng A."/>
            <person name="Lin R."/>
            <person name="Xu L."/>
            <person name="Qin P."/>
            <person name="Tang C."/>
            <person name="Ai P."/>
            <person name="Zhang D."/>
            <person name="Liu Y."/>
            <person name="Sun Z."/>
            <person name="Feng H."/>
            <person name="Wang Y."/>
            <person name="Chen Y."/>
            <person name="Liang X."/>
            <person name="Fu R."/>
            <person name="Li Q."/>
            <person name="Zhang J."/>
            <person name="Yu X."/>
            <person name="Xie Z."/>
            <person name="Ding L."/>
            <person name="Guan P."/>
            <person name="Tang J."/>
            <person name="Liang Y."/>
            <person name="Wang S."/>
            <person name="Deng Q."/>
            <person name="Li S."/>
            <person name="Zhu J."/>
            <person name="Wang L."/>
            <person name="Liu H."/>
            <person name="Li P."/>
        </authorList>
    </citation>
    <scope>NUCLEOTIDE SEQUENCE [LARGE SCALE GENOMIC DNA]</scope>
    <source>
        <strain evidence="13">AG-1 IA</strain>
    </source>
</reference>
<evidence type="ECO:0000256" key="2">
    <source>
        <dbReference type="ARBA" id="ARBA00022487"/>
    </source>
</evidence>
<comment type="caution">
    <text evidence="12">The sequence shown here is derived from an EMBL/GenBank/DDBJ whole genome shotgun (WGS) entry which is preliminary data.</text>
</comment>
<dbReference type="GO" id="GO:0046872">
    <property type="term" value="F:metal ion binding"/>
    <property type="evidence" value="ECO:0007669"/>
    <property type="project" value="UniProtKB-KW"/>
</dbReference>
<dbReference type="HOGENOM" id="CLU_014819_1_1_1"/>
<dbReference type="OrthoDB" id="3039123at2759"/>
<evidence type="ECO:0000256" key="1">
    <source>
        <dbReference type="ARBA" id="ARBA00006249"/>
    </source>
</evidence>
<evidence type="ECO:0000256" key="5">
    <source>
        <dbReference type="ARBA" id="ARBA00022729"/>
    </source>
</evidence>
<protein>
    <recommendedName>
        <fullName evidence="10">Carboxylic ester hydrolase</fullName>
        <ecNumber evidence="10">3.1.1.-</ecNumber>
    </recommendedName>
</protein>
<name>L8WWJ3_THACA</name>
<dbReference type="GO" id="GO:0045493">
    <property type="term" value="P:xylan catabolic process"/>
    <property type="evidence" value="ECO:0007669"/>
    <property type="project" value="UniProtKB-KW"/>
</dbReference>
<keyword evidence="3" id="KW-0624">Polysaccharide degradation</keyword>
<dbReference type="STRING" id="983506.L8WWJ3"/>
<keyword evidence="3" id="KW-0119">Carbohydrate metabolism</keyword>
<evidence type="ECO:0000256" key="7">
    <source>
        <dbReference type="ARBA" id="ARBA00022837"/>
    </source>
</evidence>
<dbReference type="EC" id="3.1.1.-" evidence="10"/>
<dbReference type="InterPro" id="IPR011118">
    <property type="entry name" value="Tannase/feruloyl_esterase"/>
</dbReference>
<feature type="compositionally biased region" description="Gly residues" evidence="11">
    <location>
        <begin position="443"/>
        <end position="452"/>
    </location>
</feature>
<evidence type="ECO:0000256" key="6">
    <source>
        <dbReference type="ARBA" id="ARBA00022801"/>
    </source>
</evidence>
<dbReference type="Pfam" id="PF07519">
    <property type="entry name" value="Tannase"/>
    <property type="match status" value="2"/>
</dbReference>
<feature type="chain" id="PRO_5005139373" description="Carboxylic ester hydrolase" evidence="10">
    <location>
        <begin position="21"/>
        <end position="611"/>
    </location>
</feature>
<evidence type="ECO:0000256" key="10">
    <source>
        <dbReference type="RuleBase" id="RU361238"/>
    </source>
</evidence>
<evidence type="ECO:0000256" key="4">
    <source>
        <dbReference type="ARBA" id="ARBA00022723"/>
    </source>
</evidence>
<dbReference type="Proteomes" id="UP000011668">
    <property type="component" value="Unassembled WGS sequence"/>
</dbReference>
<accession>L8WWJ3</accession>
<keyword evidence="8" id="KW-1015">Disulfide bond</keyword>
<dbReference type="PANTHER" id="PTHR33938">
    <property type="entry name" value="FERULOYL ESTERASE B-RELATED"/>
    <property type="match status" value="1"/>
</dbReference>
<evidence type="ECO:0000256" key="11">
    <source>
        <dbReference type="SAM" id="MobiDB-lite"/>
    </source>
</evidence>
<dbReference type="PANTHER" id="PTHR33938:SF15">
    <property type="entry name" value="FERULOYL ESTERASE B-RELATED"/>
    <property type="match status" value="1"/>
</dbReference>
<dbReference type="GO" id="GO:0030600">
    <property type="term" value="F:feruloyl esterase activity"/>
    <property type="evidence" value="ECO:0007669"/>
    <property type="project" value="UniProtKB-EC"/>
</dbReference>
<evidence type="ECO:0000313" key="12">
    <source>
        <dbReference type="EMBL" id="ELU41158.1"/>
    </source>
</evidence>
<comment type="catalytic activity">
    <reaction evidence="9">
        <text>feruloyl-polysaccharide + H2O = ferulate + polysaccharide.</text>
        <dbReference type="EC" id="3.1.1.73"/>
    </reaction>
</comment>
<keyword evidence="7" id="KW-0106">Calcium</keyword>